<comment type="caution">
    <text evidence="5">The sequence shown here is derived from an EMBL/GenBank/DDBJ whole genome shotgun (WGS) entry which is preliminary data.</text>
</comment>
<feature type="compositionally biased region" description="Low complexity" evidence="4">
    <location>
        <begin position="37"/>
        <end position="55"/>
    </location>
</feature>
<accession>A0A9W6F6E9</accession>
<keyword evidence="2 3" id="KW-0808">Transferase</keyword>
<dbReference type="EC" id="2.5.1.-" evidence="3"/>
<keyword evidence="6" id="KW-1185">Reference proteome</keyword>
<protein>
    <recommendedName>
        <fullName evidence="3">Alkyl transferase</fullName>
        <ecNumber evidence="3">2.5.1.-</ecNumber>
    </recommendedName>
</protein>
<dbReference type="OrthoDB" id="4173905at2759"/>
<evidence type="ECO:0000256" key="1">
    <source>
        <dbReference type="ARBA" id="ARBA00005432"/>
    </source>
</evidence>
<dbReference type="GO" id="GO:0016094">
    <property type="term" value="P:polyprenol biosynthetic process"/>
    <property type="evidence" value="ECO:0007669"/>
    <property type="project" value="TreeGrafter"/>
</dbReference>
<sequence length="338" mass="37898">MLKSTVNSVRPSSKVVCRALLQQPHINHHHGFDGLSEQLRSRQQSSSQASSSGPQGPIPTHVACIMDGNFRWGSRRGGDWRRGHVEGVNALRRVVKFCRRDGVKALTVYAFSTENWERSREEVAFLMRLMERTLDAEVSELHSQGVRLTFAGDRAALPESLRRSVLRAEEATKDNTALILCVCLSYGGRQDIVHAVQQLCAEVQQGKLVPDQVTEQHLSSRLSTHVTRSQIGDPDLLIRTSGEQRLSNFLLWESAYTELYFTSTCWPDFDAHDWEEAMLYFASRQRRYGGRSSAGQLGRTSRDKPIDGVKPPACCLSGRQDASSITTVIQLFACCFSR</sequence>
<organism evidence="5 6">
    <name type="scientific">Pleodorina starrii</name>
    <dbReference type="NCBI Taxonomy" id="330485"/>
    <lineage>
        <taxon>Eukaryota</taxon>
        <taxon>Viridiplantae</taxon>
        <taxon>Chlorophyta</taxon>
        <taxon>core chlorophytes</taxon>
        <taxon>Chlorophyceae</taxon>
        <taxon>CS clade</taxon>
        <taxon>Chlamydomonadales</taxon>
        <taxon>Volvocaceae</taxon>
        <taxon>Pleodorina</taxon>
    </lineage>
</organism>
<evidence type="ECO:0000313" key="5">
    <source>
        <dbReference type="EMBL" id="GLC58018.1"/>
    </source>
</evidence>
<proteinExistence type="inferred from homology"/>
<dbReference type="Gene3D" id="3.40.1180.10">
    <property type="entry name" value="Decaprenyl diphosphate synthase-like"/>
    <property type="match status" value="1"/>
</dbReference>
<reference evidence="5 6" key="1">
    <citation type="journal article" date="2023" name="Commun. Biol.">
        <title>Reorganization of the ancestral sex-determining regions during the evolution of trioecy in Pleodorina starrii.</title>
        <authorList>
            <person name="Takahashi K."/>
            <person name="Suzuki S."/>
            <person name="Kawai-Toyooka H."/>
            <person name="Yamamoto K."/>
            <person name="Hamaji T."/>
            <person name="Ootsuki R."/>
            <person name="Yamaguchi H."/>
            <person name="Kawachi M."/>
            <person name="Higashiyama T."/>
            <person name="Nozaki H."/>
        </authorList>
    </citation>
    <scope>NUCLEOTIDE SEQUENCE [LARGE SCALE GENOMIC DNA]</scope>
    <source>
        <strain evidence="5 6">NIES-4479</strain>
    </source>
</reference>
<dbReference type="PANTHER" id="PTHR10291">
    <property type="entry name" value="DEHYDRODOLICHYL DIPHOSPHATE SYNTHASE FAMILY MEMBER"/>
    <property type="match status" value="1"/>
</dbReference>
<comment type="similarity">
    <text evidence="1 3">Belongs to the UPP synthase family.</text>
</comment>
<feature type="region of interest" description="Disordered" evidence="4">
    <location>
        <begin position="37"/>
        <end position="60"/>
    </location>
</feature>
<evidence type="ECO:0000256" key="3">
    <source>
        <dbReference type="RuleBase" id="RU363018"/>
    </source>
</evidence>
<dbReference type="EMBL" id="BRXU01000021">
    <property type="protein sequence ID" value="GLC58018.1"/>
    <property type="molecule type" value="Genomic_DNA"/>
</dbReference>
<dbReference type="Proteomes" id="UP001165080">
    <property type="component" value="Unassembled WGS sequence"/>
</dbReference>
<dbReference type="CDD" id="cd00475">
    <property type="entry name" value="Cis_IPPS"/>
    <property type="match status" value="1"/>
</dbReference>
<dbReference type="InterPro" id="IPR018520">
    <property type="entry name" value="UPP_synth-like_CS"/>
</dbReference>
<gene>
    <name evidence="5" type="primary">PLEST011931</name>
    <name evidence="5" type="ORF">PLESTB_001309100</name>
</gene>
<name>A0A9W6F6E9_9CHLO</name>
<evidence type="ECO:0000313" key="6">
    <source>
        <dbReference type="Proteomes" id="UP001165080"/>
    </source>
</evidence>
<dbReference type="GO" id="GO:0045547">
    <property type="term" value="F:ditrans,polycis-polyprenyl diphosphate synthase [(2E,6E)-farnesyl diphosphate specific] activity"/>
    <property type="evidence" value="ECO:0007669"/>
    <property type="project" value="TreeGrafter"/>
</dbReference>
<dbReference type="InterPro" id="IPR036424">
    <property type="entry name" value="UPP_synth-like_sf"/>
</dbReference>
<dbReference type="GO" id="GO:0005783">
    <property type="term" value="C:endoplasmic reticulum"/>
    <property type="evidence" value="ECO:0007669"/>
    <property type="project" value="TreeGrafter"/>
</dbReference>
<dbReference type="Pfam" id="PF01255">
    <property type="entry name" value="Prenyltransf"/>
    <property type="match status" value="1"/>
</dbReference>
<evidence type="ECO:0000256" key="2">
    <source>
        <dbReference type="ARBA" id="ARBA00022679"/>
    </source>
</evidence>
<dbReference type="AlphaFoldDB" id="A0A9W6F6E9"/>
<dbReference type="PANTHER" id="PTHR10291:SF43">
    <property type="entry name" value="DEHYDRODOLICHYL DIPHOSPHATE SYNTHASE COMPLEX SUBUNIT DHDDS"/>
    <property type="match status" value="1"/>
</dbReference>
<dbReference type="PROSITE" id="PS01066">
    <property type="entry name" value="UPP_SYNTHASE"/>
    <property type="match status" value="1"/>
</dbReference>
<evidence type="ECO:0000256" key="4">
    <source>
        <dbReference type="SAM" id="MobiDB-lite"/>
    </source>
</evidence>
<dbReference type="SUPFAM" id="SSF64005">
    <property type="entry name" value="Undecaprenyl diphosphate synthase"/>
    <property type="match status" value="1"/>
</dbReference>
<dbReference type="HAMAP" id="MF_01139">
    <property type="entry name" value="ISPT"/>
    <property type="match status" value="1"/>
</dbReference>
<dbReference type="NCBIfam" id="TIGR00055">
    <property type="entry name" value="uppS"/>
    <property type="match status" value="1"/>
</dbReference>
<dbReference type="FunFam" id="3.40.1180.10:FF:000001">
    <property type="entry name" value="(2E,6E)-farnesyl-diphosphate-specific ditrans,polycis-undecaprenyl-diphosphate synthase"/>
    <property type="match status" value="1"/>
</dbReference>
<dbReference type="InterPro" id="IPR001441">
    <property type="entry name" value="UPP_synth-like"/>
</dbReference>